<reference evidence="1 2" key="1">
    <citation type="journal article" date="2018" name="Front. Plant Sci.">
        <title>Red Clover (Trifolium pratense) and Zigzag Clover (T. medium) - A Picture of Genomic Similarities and Differences.</title>
        <authorList>
            <person name="Dluhosova J."/>
            <person name="Istvanek J."/>
            <person name="Nedelnik J."/>
            <person name="Repkova J."/>
        </authorList>
    </citation>
    <scope>NUCLEOTIDE SEQUENCE [LARGE SCALE GENOMIC DNA]</scope>
    <source>
        <strain evidence="2">cv. 10/8</strain>
        <tissue evidence="1">Leaf</tissue>
    </source>
</reference>
<accession>A0A392PZ94</accession>
<sequence>SLGCRRCTVVTCRLSLLRRAHYGGWMVRRWFYEAHVAGSSLRVGGRCRCCQHLLTRQLFVGFAVTQTVAVLLFYRKLLCQNCICPKGSVEICRFQNFEFASNTPMLP</sequence>
<keyword evidence="2" id="KW-1185">Reference proteome</keyword>
<dbReference type="EMBL" id="LXQA010101820">
    <property type="protein sequence ID" value="MCI16646.1"/>
    <property type="molecule type" value="Genomic_DNA"/>
</dbReference>
<feature type="non-terminal residue" evidence="1">
    <location>
        <position position="1"/>
    </location>
</feature>
<name>A0A392PZ94_9FABA</name>
<organism evidence="1 2">
    <name type="scientific">Trifolium medium</name>
    <dbReference type="NCBI Taxonomy" id="97028"/>
    <lineage>
        <taxon>Eukaryota</taxon>
        <taxon>Viridiplantae</taxon>
        <taxon>Streptophyta</taxon>
        <taxon>Embryophyta</taxon>
        <taxon>Tracheophyta</taxon>
        <taxon>Spermatophyta</taxon>
        <taxon>Magnoliopsida</taxon>
        <taxon>eudicotyledons</taxon>
        <taxon>Gunneridae</taxon>
        <taxon>Pentapetalae</taxon>
        <taxon>rosids</taxon>
        <taxon>fabids</taxon>
        <taxon>Fabales</taxon>
        <taxon>Fabaceae</taxon>
        <taxon>Papilionoideae</taxon>
        <taxon>50 kb inversion clade</taxon>
        <taxon>NPAAA clade</taxon>
        <taxon>Hologalegina</taxon>
        <taxon>IRL clade</taxon>
        <taxon>Trifolieae</taxon>
        <taxon>Trifolium</taxon>
    </lineage>
</organism>
<protein>
    <submittedName>
        <fullName evidence="1">Uncharacterized protein</fullName>
    </submittedName>
</protein>
<evidence type="ECO:0000313" key="2">
    <source>
        <dbReference type="Proteomes" id="UP000265520"/>
    </source>
</evidence>
<proteinExistence type="predicted"/>
<evidence type="ECO:0000313" key="1">
    <source>
        <dbReference type="EMBL" id="MCI16646.1"/>
    </source>
</evidence>
<comment type="caution">
    <text evidence="1">The sequence shown here is derived from an EMBL/GenBank/DDBJ whole genome shotgun (WGS) entry which is preliminary data.</text>
</comment>
<dbReference type="Proteomes" id="UP000265520">
    <property type="component" value="Unassembled WGS sequence"/>
</dbReference>
<dbReference type="AlphaFoldDB" id="A0A392PZ94"/>